<dbReference type="Pfam" id="PF00990">
    <property type="entry name" value="GGDEF"/>
    <property type="match status" value="1"/>
</dbReference>
<dbReference type="NCBIfam" id="TIGR00254">
    <property type="entry name" value="GGDEF"/>
    <property type="match status" value="1"/>
</dbReference>
<feature type="transmembrane region" description="Helical" evidence="1">
    <location>
        <begin position="276"/>
        <end position="295"/>
    </location>
</feature>
<dbReference type="CDD" id="cd01949">
    <property type="entry name" value="GGDEF"/>
    <property type="match status" value="1"/>
</dbReference>
<evidence type="ECO:0000313" key="3">
    <source>
        <dbReference type="EMBL" id="SEK34708.1"/>
    </source>
</evidence>
<dbReference type="InterPro" id="IPR029787">
    <property type="entry name" value="Nucleotide_cyclase"/>
</dbReference>
<feature type="transmembrane region" description="Helical" evidence="1">
    <location>
        <begin position="301"/>
        <end position="321"/>
    </location>
</feature>
<feature type="transmembrane region" description="Helical" evidence="1">
    <location>
        <begin position="247"/>
        <end position="264"/>
    </location>
</feature>
<dbReference type="EMBL" id="FNZX01000004">
    <property type="protein sequence ID" value="SEK34708.1"/>
    <property type="molecule type" value="Genomic_DNA"/>
</dbReference>
<dbReference type="Proteomes" id="UP000182321">
    <property type="component" value="Unassembled WGS sequence"/>
</dbReference>
<dbReference type="PANTHER" id="PTHR46663">
    <property type="entry name" value="DIGUANYLATE CYCLASE DGCT-RELATED"/>
    <property type="match status" value="1"/>
</dbReference>
<dbReference type="RefSeq" id="WP_074789173.1">
    <property type="nucleotide sequence ID" value="NZ_FNZX01000004.1"/>
</dbReference>
<dbReference type="PANTHER" id="PTHR46663:SF2">
    <property type="entry name" value="GGDEF DOMAIN-CONTAINING PROTEIN"/>
    <property type="match status" value="1"/>
</dbReference>
<dbReference type="InterPro" id="IPR043128">
    <property type="entry name" value="Rev_trsase/Diguanyl_cyclase"/>
</dbReference>
<evidence type="ECO:0000256" key="1">
    <source>
        <dbReference type="SAM" id="Phobius"/>
    </source>
</evidence>
<gene>
    <name evidence="3" type="ORF">SAMN02910377_00677</name>
</gene>
<feature type="transmembrane region" description="Helical" evidence="1">
    <location>
        <begin position="179"/>
        <end position="202"/>
    </location>
</feature>
<evidence type="ECO:0000259" key="2">
    <source>
        <dbReference type="PROSITE" id="PS50887"/>
    </source>
</evidence>
<accession>A0A1H7G9A4</accession>
<proteinExistence type="predicted"/>
<name>A0A1H7G9A4_9FIRM</name>
<feature type="transmembrane region" description="Helical" evidence="1">
    <location>
        <begin position="379"/>
        <end position="404"/>
    </location>
</feature>
<feature type="transmembrane region" description="Helical" evidence="1">
    <location>
        <begin position="209"/>
        <end position="227"/>
    </location>
</feature>
<keyword evidence="4" id="KW-1185">Reference proteome</keyword>
<dbReference type="SMART" id="SM00267">
    <property type="entry name" value="GGDEF"/>
    <property type="match status" value="1"/>
</dbReference>
<dbReference type="SUPFAM" id="SSF55073">
    <property type="entry name" value="Nucleotide cyclase"/>
    <property type="match status" value="1"/>
</dbReference>
<dbReference type="InterPro" id="IPR052163">
    <property type="entry name" value="DGC-Regulatory_Protein"/>
</dbReference>
<keyword evidence="1" id="KW-0812">Transmembrane</keyword>
<organism evidence="3 4">
    <name type="scientific">Pseudobutyrivibrio ruminis</name>
    <dbReference type="NCBI Taxonomy" id="46206"/>
    <lineage>
        <taxon>Bacteria</taxon>
        <taxon>Bacillati</taxon>
        <taxon>Bacillota</taxon>
        <taxon>Clostridia</taxon>
        <taxon>Lachnospirales</taxon>
        <taxon>Lachnospiraceae</taxon>
        <taxon>Pseudobutyrivibrio</taxon>
    </lineage>
</organism>
<keyword evidence="1" id="KW-1133">Transmembrane helix</keyword>
<keyword evidence="1" id="KW-0472">Membrane</keyword>
<evidence type="ECO:0000313" key="4">
    <source>
        <dbReference type="Proteomes" id="UP000182321"/>
    </source>
</evidence>
<feature type="transmembrane region" description="Helical" evidence="1">
    <location>
        <begin position="342"/>
        <end position="359"/>
    </location>
</feature>
<dbReference type="InterPro" id="IPR000160">
    <property type="entry name" value="GGDEF_dom"/>
</dbReference>
<reference evidence="4" key="1">
    <citation type="submission" date="2016-10" db="EMBL/GenBank/DDBJ databases">
        <authorList>
            <person name="Varghese N."/>
        </authorList>
    </citation>
    <scope>NUCLEOTIDE SEQUENCE [LARGE SCALE GENOMIC DNA]</scope>
    <source>
        <strain evidence="4">ACV-9</strain>
    </source>
</reference>
<protein>
    <submittedName>
        <fullName evidence="3">Diguanylate cyclase (GGDEF) domain-containing protein</fullName>
    </submittedName>
</protein>
<dbReference type="Gene3D" id="3.30.70.270">
    <property type="match status" value="1"/>
</dbReference>
<dbReference type="PROSITE" id="PS50887">
    <property type="entry name" value="GGDEF"/>
    <property type="match status" value="1"/>
</dbReference>
<sequence>MLDLSRLKNIKKFLVLPLLIAFVTVVLLVFGSSRFTVNSESKISPIEEGWSVFRGVESLRDVRLADYYIGESKRGETIITENEISVEKQGTTLMFLSKLNTVDVYLDDDLIYTYGREYLKTGSFVPKKYNIVTLDTKPGVHKLIMVYTFTENNSIRRFMPVFYGQKSDLIKTFYSHHRISIFIGAFLVMYSCIIFALWVYLLLTRKNDIEILVGAIFANLLGVYIFARNDIFCFIGNREMFFSMIEYTSFYLIPLGFSMLIYSIHSHNIQNKIRVITAVNIIFPIVIWILHVFNIVHVNHFLNVVGVLDIIEMFIILPSLIKNLVVYRREHADSDVSVGMDAEIYLFIGFIIMMVMSLIEIGTKPSVKVNESVYISHTGLFTTINFLELGMLFFIMCHFIYYFMNSINHISANRIKEQLEGLAYTDALTELKNRAALSQFFGSLRGNFGIVSIDLDRLKYVNDNMGHMAGDKMLVMFAHVLKKAFGPADIIARTGGDEFLVVFQNSNELLCKKCIDAMSKEMAKYNEMNDEFTLSASVGYAFNHEVKGGRYQDVFYLADQRMYKMKEAHHG</sequence>
<feature type="transmembrane region" description="Helical" evidence="1">
    <location>
        <begin position="12"/>
        <end position="31"/>
    </location>
</feature>
<dbReference type="AlphaFoldDB" id="A0A1H7G9A4"/>
<feature type="domain" description="GGDEF" evidence="2">
    <location>
        <begin position="446"/>
        <end position="571"/>
    </location>
</feature>